<evidence type="ECO:0000313" key="1">
    <source>
        <dbReference type="EMBL" id="MEJ8813328.1"/>
    </source>
</evidence>
<evidence type="ECO:0000313" key="2">
    <source>
        <dbReference type="Proteomes" id="UP001365846"/>
    </source>
</evidence>
<accession>A0ABU8VI99</accession>
<dbReference type="EMBL" id="JBBKZU010000008">
    <property type="protein sequence ID" value="MEJ8813328.1"/>
    <property type="molecule type" value="Genomic_DNA"/>
</dbReference>
<dbReference type="Proteomes" id="UP001365846">
    <property type="component" value="Unassembled WGS sequence"/>
</dbReference>
<sequence>MVKKIRLNDEQWNTLHALYEAHTQKLPTDAIKVSERLRSNGLVTSDRQGGTFLTEQGLRRINQGR</sequence>
<proteinExistence type="predicted"/>
<organism evidence="1 2">
    <name type="scientific">Variovorax ureilyticus</name>
    <dbReference type="NCBI Taxonomy" id="1836198"/>
    <lineage>
        <taxon>Bacteria</taxon>
        <taxon>Pseudomonadati</taxon>
        <taxon>Pseudomonadota</taxon>
        <taxon>Betaproteobacteria</taxon>
        <taxon>Burkholderiales</taxon>
        <taxon>Comamonadaceae</taxon>
        <taxon>Variovorax</taxon>
    </lineage>
</organism>
<reference evidence="1 2" key="1">
    <citation type="submission" date="2024-03" db="EMBL/GenBank/DDBJ databases">
        <title>Novel species of the genus Variovorax.</title>
        <authorList>
            <person name="Liu Q."/>
            <person name="Xin Y.-H."/>
        </authorList>
    </citation>
    <scope>NUCLEOTIDE SEQUENCE [LARGE SCALE GENOMIC DNA]</scope>
    <source>
        <strain evidence="1 2">KACC 18899</strain>
    </source>
</reference>
<name>A0ABU8VI99_9BURK</name>
<keyword evidence="2" id="KW-1185">Reference proteome</keyword>
<gene>
    <name evidence="1" type="ORF">WKW77_19730</name>
</gene>
<comment type="caution">
    <text evidence="1">The sequence shown here is derived from an EMBL/GenBank/DDBJ whole genome shotgun (WGS) entry which is preliminary data.</text>
</comment>
<dbReference type="RefSeq" id="WP_340358565.1">
    <property type="nucleotide sequence ID" value="NZ_JBBKZU010000008.1"/>
</dbReference>
<protein>
    <submittedName>
        <fullName evidence="1">Uncharacterized protein</fullName>
    </submittedName>
</protein>